<dbReference type="STRING" id="871325.SAMN05444349_108147"/>
<reference evidence="1 2" key="1">
    <citation type="submission" date="2016-11" db="EMBL/GenBank/DDBJ databases">
        <authorList>
            <person name="Jaros S."/>
            <person name="Januszkiewicz K."/>
            <person name="Wedrychowicz H."/>
        </authorList>
    </citation>
    <scope>NUCLEOTIDE SEQUENCE [LARGE SCALE GENOMIC DNA]</scope>
    <source>
        <strain evidence="1 2">DSM 26883</strain>
    </source>
</reference>
<protein>
    <submittedName>
        <fullName evidence="1">Uncharacterized protein</fullName>
    </submittedName>
</protein>
<dbReference type="EMBL" id="FQVD01000008">
    <property type="protein sequence ID" value="SHE95234.1"/>
    <property type="molecule type" value="Genomic_DNA"/>
</dbReference>
<gene>
    <name evidence="1" type="ORF">SAMN05444349_108147</name>
</gene>
<evidence type="ECO:0000313" key="2">
    <source>
        <dbReference type="Proteomes" id="UP000184436"/>
    </source>
</evidence>
<dbReference type="Proteomes" id="UP000184436">
    <property type="component" value="Unassembled WGS sequence"/>
</dbReference>
<sequence length="45" mass="5511">MYLCNDKNRFTYIVPSAHVRDPLSSRTSSEWFTYMKRERAPYKKH</sequence>
<keyword evidence="2" id="KW-1185">Reference proteome</keyword>
<dbReference type="AlphaFoldDB" id="A0A1M4XNR6"/>
<proteinExistence type="predicted"/>
<evidence type="ECO:0000313" key="1">
    <source>
        <dbReference type="EMBL" id="SHE95234.1"/>
    </source>
</evidence>
<name>A0A1M4XNR6_9BACE</name>
<organism evidence="1 2">
    <name type="scientific">Bacteroides faecichinchillae</name>
    <dbReference type="NCBI Taxonomy" id="871325"/>
    <lineage>
        <taxon>Bacteria</taxon>
        <taxon>Pseudomonadati</taxon>
        <taxon>Bacteroidota</taxon>
        <taxon>Bacteroidia</taxon>
        <taxon>Bacteroidales</taxon>
        <taxon>Bacteroidaceae</taxon>
        <taxon>Bacteroides</taxon>
    </lineage>
</organism>
<accession>A0A1M4XNR6</accession>